<dbReference type="KEGG" id="chu:CHU_2744"/>
<evidence type="ECO:0000256" key="1">
    <source>
        <dbReference type="SAM" id="Coils"/>
    </source>
</evidence>
<evidence type="ECO:0000313" key="2">
    <source>
        <dbReference type="EMBL" id="ABG59994.1"/>
    </source>
</evidence>
<dbReference type="OrthoDB" id="9887356at2"/>
<reference evidence="2 3" key="1">
    <citation type="journal article" date="2007" name="Appl. Environ. Microbiol.">
        <title>Genome sequence of the cellulolytic gliding bacterium Cytophaga hutchinsonii.</title>
        <authorList>
            <person name="Xie G."/>
            <person name="Bruce D.C."/>
            <person name="Challacombe J.F."/>
            <person name="Chertkov O."/>
            <person name="Detter J.C."/>
            <person name="Gilna P."/>
            <person name="Han C.S."/>
            <person name="Lucas S."/>
            <person name="Misra M."/>
            <person name="Myers G.L."/>
            <person name="Richardson P."/>
            <person name="Tapia R."/>
            <person name="Thayer N."/>
            <person name="Thompson L.S."/>
            <person name="Brettin T.S."/>
            <person name="Henrissat B."/>
            <person name="Wilson D.B."/>
            <person name="McBride M.J."/>
        </authorList>
    </citation>
    <scope>NUCLEOTIDE SEQUENCE [LARGE SCALE GENOMIC DNA]</scope>
    <source>
        <strain evidence="3">ATCC 33406 / DSM 1761 / CIP 103989 / NBRC 15051 / NCIMB 9469 / D465</strain>
    </source>
</reference>
<proteinExistence type="predicted"/>
<keyword evidence="1" id="KW-0175">Coiled coil</keyword>
<name>A0A6N4SUE1_CYTH3</name>
<feature type="coiled-coil region" evidence="1">
    <location>
        <begin position="89"/>
        <end position="119"/>
    </location>
</feature>
<sequence>MMSSFLEIKHFNQTTVKYSVERFVVFLNDNNRTDLSERIDLLYKEVVQALYHAEIAKSNHEFRLNMLNASKQSKGLLNLIRFIKIYKIILVLEEDYKDFEELVNQIEQARRNIHKSARAFKSID</sequence>
<dbReference type="RefSeq" id="WP_011586104.1">
    <property type="nucleotide sequence ID" value="NC_008255.1"/>
</dbReference>
<accession>A0A6N4SUE1</accession>
<keyword evidence="3" id="KW-1185">Reference proteome</keyword>
<gene>
    <name evidence="2" type="ordered locus">CHU_2744</name>
</gene>
<dbReference type="EMBL" id="CP000383">
    <property type="protein sequence ID" value="ABG59994.1"/>
    <property type="molecule type" value="Genomic_DNA"/>
</dbReference>
<organism evidence="2 3">
    <name type="scientific">Cytophaga hutchinsonii (strain ATCC 33406 / DSM 1761 / CIP 103989 / NBRC 15051 / NCIMB 9469 / D465)</name>
    <dbReference type="NCBI Taxonomy" id="269798"/>
    <lineage>
        <taxon>Bacteria</taxon>
        <taxon>Pseudomonadati</taxon>
        <taxon>Bacteroidota</taxon>
        <taxon>Cytophagia</taxon>
        <taxon>Cytophagales</taxon>
        <taxon>Cytophagaceae</taxon>
        <taxon>Cytophaga</taxon>
    </lineage>
</organism>
<dbReference type="Proteomes" id="UP000001822">
    <property type="component" value="Chromosome"/>
</dbReference>
<protein>
    <submittedName>
        <fullName evidence="2">Uncharacterized protein</fullName>
    </submittedName>
</protein>
<evidence type="ECO:0000313" key="3">
    <source>
        <dbReference type="Proteomes" id="UP000001822"/>
    </source>
</evidence>
<dbReference type="AlphaFoldDB" id="A0A6N4SUE1"/>